<sequence length="30" mass="3576">RFKVSARSFHLTPPDQKPKMPNMEEKEDCE</sequence>
<evidence type="ECO:0000313" key="2">
    <source>
        <dbReference type="EMBL" id="CAA9343973.1"/>
    </source>
</evidence>
<feature type="non-terminal residue" evidence="2">
    <location>
        <position position="1"/>
    </location>
</feature>
<dbReference type="EMBL" id="CADCTY010000854">
    <property type="protein sequence ID" value="CAA9343973.1"/>
    <property type="molecule type" value="Genomic_DNA"/>
</dbReference>
<evidence type="ECO:0000256" key="1">
    <source>
        <dbReference type="SAM" id="MobiDB-lite"/>
    </source>
</evidence>
<reference evidence="2" key="1">
    <citation type="submission" date="2020-02" db="EMBL/GenBank/DDBJ databases">
        <authorList>
            <person name="Meier V. D."/>
        </authorList>
    </citation>
    <scope>NUCLEOTIDE SEQUENCE</scope>
    <source>
        <strain evidence="2">AVDCRST_MAG94</strain>
    </source>
</reference>
<dbReference type="AlphaFoldDB" id="A0A6J4LWM8"/>
<name>A0A6J4LWM8_9CYAN</name>
<organism evidence="2">
    <name type="scientific">uncultured Leptolyngbya sp</name>
    <dbReference type="NCBI Taxonomy" id="332963"/>
    <lineage>
        <taxon>Bacteria</taxon>
        <taxon>Bacillati</taxon>
        <taxon>Cyanobacteriota</taxon>
        <taxon>Cyanophyceae</taxon>
        <taxon>Leptolyngbyales</taxon>
        <taxon>Leptolyngbyaceae</taxon>
        <taxon>Leptolyngbya group</taxon>
        <taxon>Leptolyngbya</taxon>
        <taxon>environmental samples</taxon>
    </lineage>
</organism>
<gene>
    <name evidence="2" type="ORF">AVDCRST_MAG94-2438</name>
</gene>
<feature type="region of interest" description="Disordered" evidence="1">
    <location>
        <begin position="1"/>
        <end position="30"/>
    </location>
</feature>
<protein>
    <submittedName>
        <fullName evidence="2">Uncharacterized protein</fullName>
    </submittedName>
</protein>
<proteinExistence type="predicted"/>
<accession>A0A6J4LWM8</accession>